<name>A0AC60VXN7_9ARCH</name>
<organism evidence="1 2">
    <name type="scientific">Candidatus Nitrosomaritimum aestuariumsis</name>
    <dbReference type="NCBI Taxonomy" id="3342354"/>
    <lineage>
        <taxon>Archaea</taxon>
        <taxon>Nitrososphaerota</taxon>
        <taxon>Nitrososphaeria</taxon>
        <taxon>Nitrosopumilales</taxon>
        <taxon>Nitrosopumilaceae</taxon>
        <taxon>Candidatus Nitrosomaritimum</taxon>
    </lineage>
</organism>
<comment type="caution">
    <text evidence="1">The sequence shown here is derived from an EMBL/GenBank/DDBJ whole genome shotgun (WGS) entry which is preliminary data.</text>
</comment>
<gene>
    <name evidence="1" type="ORF">H2B03_02580</name>
</gene>
<protein>
    <submittedName>
        <fullName evidence="1">Uncharacterized protein</fullName>
    </submittedName>
</protein>
<proteinExistence type="predicted"/>
<accession>A0AC60VXN7</accession>
<reference evidence="1 2" key="1">
    <citation type="journal article" date="2020" name="Appl. Environ. Microbiol.">
        <title>Genomic Characteristics of a Novel Species of Ammonia-Oxidizing Archaea from the Jiulong River Estuary.</title>
        <authorList>
            <person name="Zou D."/>
            <person name="Wan R."/>
            <person name="Han L."/>
            <person name="Xu M.N."/>
            <person name="Liu Y."/>
            <person name="Liu H."/>
            <person name="Kao S.J."/>
            <person name="Li M."/>
        </authorList>
    </citation>
    <scope>NUCLEOTIDE SEQUENCE [LARGE SCALE GENOMIC DNA]</scope>
    <source>
        <strain evidence="1">W1bin1</strain>
    </source>
</reference>
<dbReference type="EMBL" id="JACEMZ010000008">
    <property type="protein sequence ID" value="MBA4452046.1"/>
    <property type="molecule type" value="Genomic_DNA"/>
</dbReference>
<dbReference type="Proteomes" id="UP000559653">
    <property type="component" value="Unassembled WGS sequence"/>
</dbReference>
<sequence>MLRNPIDEIGDIEEPITWQNFASSTEGILNLFKNSNLDMDDFRVTDPSKIQTEDSLFVSVFLFNILENPLVKEHSVSVFSEPDKHYSYSENVLQFIITVHSSDHLLGINAIEKLMGIVYATPSIHISNEIKQLHIRVNLKDNPIDVWDKLFPSTPYRLSFLLTVHGPGVTYQTPEAYVPHSVTSYDSSEEPEELFTV</sequence>
<evidence type="ECO:0000313" key="2">
    <source>
        <dbReference type="Proteomes" id="UP000559653"/>
    </source>
</evidence>
<evidence type="ECO:0000313" key="1">
    <source>
        <dbReference type="EMBL" id="MBA4452046.1"/>
    </source>
</evidence>